<name>A0ABW1C7F9_9ACTN</name>
<keyword evidence="3" id="KW-1185">Reference proteome</keyword>
<dbReference type="Proteomes" id="UP001596096">
    <property type="component" value="Unassembled WGS sequence"/>
</dbReference>
<protein>
    <submittedName>
        <fullName evidence="2">Uncharacterized protein</fullName>
    </submittedName>
</protein>
<organism evidence="2 3">
    <name type="scientific">Nonomuraea harbinensis</name>
    <dbReference type="NCBI Taxonomy" id="1286938"/>
    <lineage>
        <taxon>Bacteria</taxon>
        <taxon>Bacillati</taxon>
        <taxon>Actinomycetota</taxon>
        <taxon>Actinomycetes</taxon>
        <taxon>Streptosporangiales</taxon>
        <taxon>Streptosporangiaceae</taxon>
        <taxon>Nonomuraea</taxon>
    </lineage>
</organism>
<evidence type="ECO:0000313" key="3">
    <source>
        <dbReference type="Proteomes" id="UP001596096"/>
    </source>
</evidence>
<dbReference type="EMBL" id="JBHSNW010000030">
    <property type="protein sequence ID" value="MFC5821152.1"/>
    <property type="molecule type" value="Genomic_DNA"/>
</dbReference>
<accession>A0ABW1C7F9</accession>
<evidence type="ECO:0000256" key="1">
    <source>
        <dbReference type="SAM" id="MobiDB-lite"/>
    </source>
</evidence>
<sequence>MKLEVRAQRAGQSLARWLAPLTFTDWSAARVTAELTRAVVAWGVAHGWRVRREVPSLAELPGAHPDRSGYLDVVCERLDGPPIAIEIDQSEKPWSARKLLVEADSGVVPVWVRWGEPPSGTVPEPVALVVFVTTCRAVGPTRRRLYSRTVDQHPQPSAPPAPATEQPPQHAPTRPRCRATTKKGEPCPIDARPSGLCHVHDPAVQCGRLTRKGSACTVPTGGGPCKYHQDQSQSEPAPPLPPWLPDVS</sequence>
<feature type="compositionally biased region" description="Low complexity" evidence="1">
    <location>
        <begin position="163"/>
        <end position="172"/>
    </location>
</feature>
<dbReference type="RefSeq" id="WP_219549937.1">
    <property type="nucleotide sequence ID" value="NZ_JAHKRN010000053.1"/>
</dbReference>
<feature type="compositionally biased region" description="Pro residues" evidence="1">
    <location>
        <begin position="236"/>
        <end position="248"/>
    </location>
</feature>
<evidence type="ECO:0000313" key="2">
    <source>
        <dbReference type="EMBL" id="MFC5821152.1"/>
    </source>
</evidence>
<proteinExistence type="predicted"/>
<comment type="caution">
    <text evidence="2">The sequence shown here is derived from an EMBL/GenBank/DDBJ whole genome shotgun (WGS) entry which is preliminary data.</text>
</comment>
<feature type="region of interest" description="Disordered" evidence="1">
    <location>
        <begin position="143"/>
        <end position="185"/>
    </location>
</feature>
<gene>
    <name evidence="2" type="ORF">ACFPUY_39190</name>
</gene>
<feature type="region of interest" description="Disordered" evidence="1">
    <location>
        <begin position="217"/>
        <end position="248"/>
    </location>
</feature>
<reference evidence="3" key="1">
    <citation type="journal article" date="2019" name="Int. J. Syst. Evol. Microbiol.">
        <title>The Global Catalogue of Microorganisms (GCM) 10K type strain sequencing project: providing services to taxonomists for standard genome sequencing and annotation.</title>
        <authorList>
            <consortium name="The Broad Institute Genomics Platform"/>
            <consortium name="The Broad Institute Genome Sequencing Center for Infectious Disease"/>
            <person name="Wu L."/>
            <person name="Ma J."/>
        </authorList>
    </citation>
    <scope>NUCLEOTIDE SEQUENCE [LARGE SCALE GENOMIC DNA]</scope>
    <source>
        <strain evidence="3">CGMCC 4.7106</strain>
    </source>
</reference>